<evidence type="ECO:0000313" key="4">
    <source>
        <dbReference type="EMBL" id="SVA88974.1"/>
    </source>
</evidence>
<dbReference type="CDD" id="cd00003">
    <property type="entry name" value="PNPsynthase"/>
    <property type="match status" value="1"/>
</dbReference>
<dbReference type="NCBIfam" id="NF003627">
    <property type="entry name" value="PRK05265.1-5"/>
    <property type="match status" value="1"/>
</dbReference>
<dbReference type="EMBL" id="UINC01021436">
    <property type="protein sequence ID" value="SVA88974.1"/>
    <property type="molecule type" value="Genomic_DNA"/>
</dbReference>
<dbReference type="GO" id="GO:0008615">
    <property type="term" value="P:pyridoxine biosynthetic process"/>
    <property type="evidence" value="ECO:0007669"/>
    <property type="project" value="UniProtKB-KW"/>
</dbReference>
<sequence>MLRLGVNIDHVATLRQARYRGFDRGEPCPVDAVRQAEDAGAHGITAHLREDRRHILDRDIWAIRDTVQTRLNFEMANTPEMIDIATRLKPEAVCLVPENRAEVTTEGGLDVVGQVDAITEGAATLGQAGVEVSLFIDPDAQQIEATARTGSPFIELHTGAYAEAYGDEARQAAELERLARAAEQAKSLGLSVNAGHGLNYENTRGIFLVPHLNELNIGHSIVSRAITVGLGQAV</sequence>
<dbReference type="InterPro" id="IPR036130">
    <property type="entry name" value="Pyridoxine-5'_phos_synth"/>
</dbReference>
<evidence type="ECO:0000256" key="3">
    <source>
        <dbReference type="ARBA" id="ARBA00023096"/>
    </source>
</evidence>
<keyword evidence="1" id="KW-0963">Cytoplasm</keyword>
<dbReference type="PANTHER" id="PTHR30456">
    <property type="entry name" value="PYRIDOXINE 5'-PHOSPHATE SYNTHASE"/>
    <property type="match status" value="1"/>
</dbReference>
<accession>A0A381ZIL1</accession>
<dbReference type="Gene3D" id="3.20.20.70">
    <property type="entry name" value="Aldolase class I"/>
    <property type="match status" value="1"/>
</dbReference>
<keyword evidence="2" id="KW-0808">Transferase</keyword>
<evidence type="ECO:0000256" key="2">
    <source>
        <dbReference type="ARBA" id="ARBA00022679"/>
    </source>
</evidence>
<dbReference type="NCBIfam" id="TIGR00559">
    <property type="entry name" value="pdxJ"/>
    <property type="match status" value="1"/>
</dbReference>
<keyword evidence="3" id="KW-0664">Pyridoxine biosynthesis</keyword>
<feature type="non-terminal residue" evidence="4">
    <location>
        <position position="234"/>
    </location>
</feature>
<evidence type="ECO:0000256" key="1">
    <source>
        <dbReference type="ARBA" id="ARBA00022490"/>
    </source>
</evidence>
<dbReference type="GO" id="GO:0033856">
    <property type="term" value="F:pyridoxine 5'-phosphate synthase activity"/>
    <property type="evidence" value="ECO:0007669"/>
    <property type="project" value="InterPro"/>
</dbReference>
<dbReference type="PANTHER" id="PTHR30456:SF0">
    <property type="entry name" value="PYRIDOXINE 5'-PHOSPHATE SYNTHASE"/>
    <property type="match status" value="1"/>
</dbReference>
<dbReference type="InterPro" id="IPR013785">
    <property type="entry name" value="Aldolase_TIM"/>
</dbReference>
<name>A0A381ZIL1_9ZZZZ</name>
<dbReference type="GO" id="GO:0005829">
    <property type="term" value="C:cytosol"/>
    <property type="evidence" value="ECO:0007669"/>
    <property type="project" value="TreeGrafter"/>
</dbReference>
<dbReference type="NCBIfam" id="NF003625">
    <property type="entry name" value="PRK05265.1-3"/>
    <property type="match status" value="1"/>
</dbReference>
<dbReference type="InterPro" id="IPR004569">
    <property type="entry name" value="PyrdxlP_synth_PdxJ"/>
</dbReference>
<dbReference type="SUPFAM" id="SSF63892">
    <property type="entry name" value="Pyridoxine 5'-phosphate synthase"/>
    <property type="match status" value="1"/>
</dbReference>
<proteinExistence type="inferred from homology"/>
<gene>
    <name evidence="4" type="ORF">METZ01_LOCUS141828</name>
</gene>
<reference evidence="4" key="1">
    <citation type="submission" date="2018-05" db="EMBL/GenBank/DDBJ databases">
        <authorList>
            <person name="Lanie J.A."/>
            <person name="Ng W.-L."/>
            <person name="Kazmierczak K.M."/>
            <person name="Andrzejewski T.M."/>
            <person name="Davidsen T.M."/>
            <person name="Wayne K.J."/>
            <person name="Tettelin H."/>
            <person name="Glass J.I."/>
            <person name="Rusch D."/>
            <person name="Podicherti R."/>
            <person name="Tsui H.-C.T."/>
            <person name="Winkler M.E."/>
        </authorList>
    </citation>
    <scope>NUCLEOTIDE SEQUENCE</scope>
</reference>
<organism evidence="4">
    <name type="scientific">marine metagenome</name>
    <dbReference type="NCBI Taxonomy" id="408172"/>
    <lineage>
        <taxon>unclassified sequences</taxon>
        <taxon>metagenomes</taxon>
        <taxon>ecological metagenomes</taxon>
    </lineage>
</organism>
<dbReference type="Pfam" id="PF03740">
    <property type="entry name" value="PdxJ"/>
    <property type="match status" value="1"/>
</dbReference>
<evidence type="ECO:0008006" key="5">
    <source>
        <dbReference type="Google" id="ProtNLM"/>
    </source>
</evidence>
<dbReference type="HAMAP" id="MF_00279">
    <property type="entry name" value="PdxJ"/>
    <property type="match status" value="1"/>
</dbReference>
<dbReference type="AlphaFoldDB" id="A0A381ZIL1"/>
<protein>
    <recommendedName>
        <fullName evidence="5">Pyridoxine 5'-phosphate synthase</fullName>
    </recommendedName>
</protein>